<evidence type="ECO:0000256" key="1">
    <source>
        <dbReference type="SAM" id="MobiDB-lite"/>
    </source>
</evidence>
<sequence>MNIIQYIFIERGFFMKKLDTESLEKMAKQKNIDKDKIEKMADSYKGKSENELMEELIKIGKNLDGRDEVVSKFKAFLDENQRKKLDNIMEKISDAENQRDTKPAKTKKAKPTKGKSNSPAPKNTPGGQQKKSKGLFKKTKKSNPHE</sequence>
<feature type="compositionally biased region" description="Polar residues" evidence="1">
    <location>
        <begin position="114"/>
        <end position="129"/>
    </location>
</feature>
<reference evidence="2 3" key="1">
    <citation type="journal article" date="2009" name="Genome Biol.">
        <title>Comparative genome and phenotypic analysis of Clostridium difficile 027 strains provides insight into the evolution of a hypervirulent bacterium.</title>
        <authorList>
            <person name="Stabler R.A."/>
            <person name="He M."/>
            <person name="Dawson L."/>
            <person name="Martin M."/>
            <person name="Valiente E."/>
            <person name="Corton C."/>
            <person name="Lawley T.D."/>
            <person name="Sebaihia M."/>
            <person name="Quail M.A."/>
            <person name="Rose G."/>
            <person name="Gerding D.N."/>
            <person name="Gibert M."/>
            <person name="Popoff M.R."/>
            <person name="Parkhill J."/>
            <person name="Dougan G."/>
            <person name="Wren B.W."/>
        </authorList>
    </citation>
    <scope>NUCLEOTIDE SEQUENCE [LARGE SCALE GENOMIC DNA]</scope>
    <source>
        <strain evidence="2 3">CD196</strain>
    </source>
</reference>
<gene>
    <name evidence="2" type="ordered locus">CD196_0945</name>
</gene>
<proteinExistence type="predicted"/>
<accession>A0A0H3N9R8</accession>
<feature type="compositionally biased region" description="Basic residues" evidence="1">
    <location>
        <begin position="104"/>
        <end position="113"/>
    </location>
</feature>
<name>A0A0H3N9R8_CLODC</name>
<dbReference type="AlphaFoldDB" id="A0A0H3N9R8"/>
<evidence type="ECO:0000313" key="2">
    <source>
        <dbReference type="EMBL" id="CBA61797.1"/>
    </source>
</evidence>
<organism evidence="2 3">
    <name type="scientific">Clostridioides difficile (strain CD196)</name>
    <name type="common">Peptoclostridium difficile</name>
    <dbReference type="NCBI Taxonomy" id="645462"/>
    <lineage>
        <taxon>Bacteria</taxon>
        <taxon>Bacillati</taxon>
        <taxon>Bacillota</taxon>
        <taxon>Clostridia</taxon>
        <taxon>Peptostreptococcales</taxon>
        <taxon>Peptostreptococcaceae</taxon>
        <taxon>Clostridioides</taxon>
    </lineage>
</organism>
<feature type="compositionally biased region" description="Basic and acidic residues" evidence="1">
    <location>
        <begin position="88"/>
        <end position="103"/>
    </location>
</feature>
<dbReference type="HOGENOM" id="CLU_157940_0_0_9"/>
<dbReference type="Proteomes" id="UP000002068">
    <property type="component" value="Chromosome"/>
</dbReference>
<feature type="region of interest" description="Disordered" evidence="1">
    <location>
        <begin position="88"/>
        <end position="146"/>
    </location>
</feature>
<feature type="compositionally biased region" description="Basic residues" evidence="1">
    <location>
        <begin position="130"/>
        <end position="146"/>
    </location>
</feature>
<dbReference type="EMBL" id="FN538970">
    <property type="protein sequence ID" value="CBA61797.1"/>
    <property type="molecule type" value="Genomic_DNA"/>
</dbReference>
<dbReference type="KEGG" id="cdc:CD196_0945"/>
<evidence type="ECO:0000313" key="3">
    <source>
        <dbReference type="Proteomes" id="UP000002068"/>
    </source>
</evidence>
<protein>
    <submittedName>
        <fullName evidence="2">Uncharacterized protein</fullName>
    </submittedName>
</protein>